<dbReference type="Proteomes" id="UP000323011">
    <property type="component" value="Unassembled WGS sequence"/>
</dbReference>
<feature type="compositionally biased region" description="Basic residues" evidence="6">
    <location>
        <begin position="544"/>
        <end position="558"/>
    </location>
</feature>
<evidence type="ECO:0000313" key="8">
    <source>
        <dbReference type="EMBL" id="KAA0153219.1"/>
    </source>
</evidence>
<sequence>MSGYWVSQEKHWCEHCRTWTQGDAISIRIHENGKKHKENVQRFLAEQERDKVKKSMQEDKTAALLRSVEAAAGAAMRGHAAFADVPPPPPLPPPASGPGGPADPRRAAVWAALGAPPRLPDAYIPDRARRLMKEARLPLGMAVAAAPAEEDPLAKRPRVDDEPSSGGEGAGGSTAEGGSEDDGARAGPRIGVGLTASEFDAEEEEAAEEDADQGGADRRRPDGAVKAEPGAAAGATGAGADGSAAPGLTEGRRRARIVYLTGAGAAAYAAVPGAQVEARSLVYPGGSSSGSAPVALWEQGEVVRVVAPVGGGERRFVVRVATTLTGAGGEALQADALRDAAEGEVRLRLGRREDVDAARAAGVDPAAIAAAPRAGSSGRSGEAGWRPPTLREATERALSRQRAAGGAASDSAAGAAPASDGDDAAADDDELGPEPSGWETVAVREITQEQAAMEAGTTIEDVNLGVDKLNAALFGGAPAPAPPAQSDMEQPEVYRGVRISGHPDPVQPQPPASGSSVAEAEPLDPLGAPAAEAEPSVALLNAGFKRRRVRTKGATRRR</sequence>
<protein>
    <recommendedName>
        <fullName evidence="7">Matrin-type domain-containing protein</fullName>
    </recommendedName>
</protein>
<keyword evidence="3" id="KW-0863">Zinc-finger</keyword>
<keyword evidence="2" id="KW-0479">Metal-binding</keyword>
<feature type="region of interest" description="Disordered" evidence="6">
    <location>
        <begin position="146"/>
        <end position="247"/>
    </location>
</feature>
<keyword evidence="5" id="KW-0539">Nucleus</keyword>
<feature type="region of interest" description="Disordered" evidence="6">
    <location>
        <begin position="81"/>
        <end position="105"/>
    </location>
</feature>
<dbReference type="PANTHER" id="PTHR13173:SF10">
    <property type="entry name" value="WW DOMAIN-BINDING PROTEIN 4"/>
    <property type="match status" value="1"/>
</dbReference>
<evidence type="ECO:0000259" key="7">
    <source>
        <dbReference type="PROSITE" id="PS50171"/>
    </source>
</evidence>
<dbReference type="SUPFAM" id="SSF57667">
    <property type="entry name" value="beta-beta-alpha zinc fingers"/>
    <property type="match status" value="1"/>
</dbReference>
<feature type="compositionally biased region" description="Low complexity" evidence="6">
    <location>
        <begin position="403"/>
        <end position="419"/>
    </location>
</feature>
<keyword evidence="9" id="KW-1185">Reference proteome</keyword>
<dbReference type="Pfam" id="PF06220">
    <property type="entry name" value="zf-U1"/>
    <property type="match status" value="1"/>
</dbReference>
<feature type="compositionally biased region" description="Pro residues" evidence="6">
    <location>
        <begin position="85"/>
        <end position="96"/>
    </location>
</feature>
<accession>A0A5A8CKH0</accession>
<evidence type="ECO:0000256" key="2">
    <source>
        <dbReference type="ARBA" id="ARBA00022723"/>
    </source>
</evidence>
<feature type="region of interest" description="Disordered" evidence="6">
    <location>
        <begin position="369"/>
        <end position="388"/>
    </location>
</feature>
<gene>
    <name evidence="8" type="ORF">FNF29_03407</name>
</gene>
<dbReference type="GO" id="GO:0008270">
    <property type="term" value="F:zinc ion binding"/>
    <property type="evidence" value="ECO:0007669"/>
    <property type="project" value="UniProtKB-KW"/>
</dbReference>
<feature type="domain" description="Matrin-type" evidence="7">
    <location>
        <begin position="11"/>
        <end position="42"/>
    </location>
</feature>
<comment type="caution">
    <text evidence="8">The sequence shown here is derived from an EMBL/GenBank/DDBJ whole genome shotgun (WGS) entry which is preliminary data.</text>
</comment>
<reference evidence="8 9" key="1">
    <citation type="submission" date="2019-07" db="EMBL/GenBank/DDBJ databases">
        <title>Genomes of Cafeteria roenbergensis.</title>
        <authorList>
            <person name="Fischer M.G."/>
            <person name="Hackl T."/>
            <person name="Roman M."/>
        </authorList>
    </citation>
    <scope>NUCLEOTIDE SEQUENCE [LARGE SCALE GENOMIC DNA]</scope>
    <source>
        <strain evidence="8 9">BVI</strain>
    </source>
</reference>
<dbReference type="PANTHER" id="PTHR13173">
    <property type="entry name" value="WW DOMAIN BINDING PROTEIN 4"/>
    <property type="match status" value="1"/>
</dbReference>
<evidence type="ECO:0000256" key="3">
    <source>
        <dbReference type="ARBA" id="ARBA00022771"/>
    </source>
</evidence>
<proteinExistence type="predicted"/>
<dbReference type="InterPro" id="IPR003604">
    <property type="entry name" value="Matrin/U1-like-C_Znf_C2H2"/>
</dbReference>
<feature type="compositionally biased region" description="Basic and acidic residues" evidence="6">
    <location>
        <begin position="152"/>
        <end position="161"/>
    </location>
</feature>
<keyword evidence="4" id="KW-0862">Zinc</keyword>
<dbReference type="GO" id="GO:0003723">
    <property type="term" value="F:RNA binding"/>
    <property type="evidence" value="ECO:0007669"/>
    <property type="project" value="TreeGrafter"/>
</dbReference>
<dbReference type="InterPro" id="IPR036236">
    <property type="entry name" value="Znf_C2H2_sf"/>
</dbReference>
<dbReference type="InterPro" id="IPR000690">
    <property type="entry name" value="Matrin/U1-C_Znf_C2H2"/>
</dbReference>
<feature type="region of interest" description="Disordered" evidence="6">
    <location>
        <begin position="498"/>
        <end position="558"/>
    </location>
</feature>
<feature type="compositionally biased region" description="Acidic residues" evidence="6">
    <location>
        <begin position="199"/>
        <end position="212"/>
    </location>
</feature>
<dbReference type="GO" id="GO:0000398">
    <property type="term" value="P:mRNA splicing, via spliceosome"/>
    <property type="evidence" value="ECO:0007669"/>
    <property type="project" value="InterPro"/>
</dbReference>
<evidence type="ECO:0000256" key="6">
    <source>
        <dbReference type="SAM" id="MobiDB-lite"/>
    </source>
</evidence>
<feature type="compositionally biased region" description="Gly residues" evidence="6">
    <location>
        <begin position="166"/>
        <end position="175"/>
    </location>
</feature>
<feature type="compositionally biased region" description="Low complexity" evidence="6">
    <location>
        <begin position="369"/>
        <end position="384"/>
    </location>
</feature>
<dbReference type="SMART" id="SM00451">
    <property type="entry name" value="ZnF_U1"/>
    <property type="match status" value="1"/>
</dbReference>
<organism evidence="8 9">
    <name type="scientific">Cafeteria roenbergensis</name>
    <name type="common">Marine flagellate</name>
    <dbReference type="NCBI Taxonomy" id="33653"/>
    <lineage>
        <taxon>Eukaryota</taxon>
        <taxon>Sar</taxon>
        <taxon>Stramenopiles</taxon>
        <taxon>Bigyra</taxon>
        <taxon>Opalozoa</taxon>
        <taxon>Bicosoecida</taxon>
        <taxon>Cafeteriaceae</taxon>
        <taxon>Cafeteria</taxon>
    </lineage>
</organism>
<dbReference type="InterPro" id="IPR013085">
    <property type="entry name" value="U1-CZ_Znf_C2H2"/>
</dbReference>
<dbReference type="Gene3D" id="3.30.160.60">
    <property type="entry name" value="Classic Zinc Finger"/>
    <property type="match status" value="1"/>
</dbReference>
<dbReference type="PROSITE" id="PS50171">
    <property type="entry name" value="ZF_MATRIN"/>
    <property type="match status" value="1"/>
</dbReference>
<feature type="compositionally biased region" description="Acidic residues" evidence="6">
    <location>
        <begin position="420"/>
        <end position="432"/>
    </location>
</feature>
<comment type="subcellular location">
    <subcellularLocation>
        <location evidence="1">Nucleus</location>
    </subcellularLocation>
</comment>
<feature type="region of interest" description="Disordered" evidence="6">
    <location>
        <begin position="393"/>
        <end position="436"/>
    </location>
</feature>
<name>A0A5A8CKH0_CAFRO</name>
<evidence type="ECO:0000313" key="9">
    <source>
        <dbReference type="Proteomes" id="UP000323011"/>
    </source>
</evidence>
<feature type="compositionally biased region" description="Low complexity" evidence="6">
    <location>
        <begin position="226"/>
        <end position="235"/>
    </location>
</feature>
<dbReference type="EMBL" id="VLTN01000017">
    <property type="protein sequence ID" value="KAA0153219.1"/>
    <property type="molecule type" value="Genomic_DNA"/>
</dbReference>
<evidence type="ECO:0000256" key="1">
    <source>
        <dbReference type="ARBA" id="ARBA00004123"/>
    </source>
</evidence>
<dbReference type="InterPro" id="IPR040023">
    <property type="entry name" value="WBP4"/>
</dbReference>
<feature type="compositionally biased region" description="Basic and acidic residues" evidence="6">
    <location>
        <begin position="215"/>
        <end position="225"/>
    </location>
</feature>
<dbReference type="AlphaFoldDB" id="A0A5A8CKH0"/>
<evidence type="ECO:0000256" key="4">
    <source>
        <dbReference type="ARBA" id="ARBA00022833"/>
    </source>
</evidence>
<dbReference type="GO" id="GO:0071011">
    <property type="term" value="C:precatalytic spliceosome"/>
    <property type="evidence" value="ECO:0007669"/>
    <property type="project" value="TreeGrafter"/>
</dbReference>
<evidence type="ECO:0000256" key="5">
    <source>
        <dbReference type="ARBA" id="ARBA00023242"/>
    </source>
</evidence>